<accession>A0A330L3Y1</accession>
<protein>
    <submittedName>
        <fullName evidence="1">Uncharacterized protein</fullName>
    </submittedName>
</protein>
<keyword evidence="2" id="KW-1185">Reference proteome</keyword>
<dbReference type="InParanoid" id="A0A330L3Y1"/>
<name>A0A330L3Y1_9BACT</name>
<evidence type="ECO:0000313" key="2">
    <source>
        <dbReference type="Proteomes" id="UP000248168"/>
    </source>
</evidence>
<reference evidence="2" key="1">
    <citation type="submission" date="2018-04" db="EMBL/GenBank/DDBJ databases">
        <authorList>
            <person name="Lucker S."/>
            <person name="Sakoula D."/>
        </authorList>
    </citation>
    <scope>NUCLEOTIDE SEQUENCE [LARGE SCALE GENOMIC DNA]</scope>
</reference>
<sequence length="42" mass="4610">MATRGGSVFLDPVCAVTIVIENATEITEEFKQRTQHAFPQSS</sequence>
<organism evidence="1 2">
    <name type="scientific">Nitrospira lenta</name>
    <dbReference type="NCBI Taxonomy" id="1436998"/>
    <lineage>
        <taxon>Bacteria</taxon>
        <taxon>Pseudomonadati</taxon>
        <taxon>Nitrospirota</taxon>
        <taxon>Nitrospiria</taxon>
        <taxon>Nitrospirales</taxon>
        <taxon>Nitrospiraceae</taxon>
        <taxon>Nitrospira</taxon>
    </lineage>
</organism>
<gene>
    <name evidence="1" type="ORF">NITLEN_20046</name>
</gene>
<dbReference type="Proteomes" id="UP000248168">
    <property type="component" value="Unassembled WGS sequence"/>
</dbReference>
<dbReference type="AlphaFoldDB" id="A0A330L3Y1"/>
<evidence type="ECO:0000313" key="1">
    <source>
        <dbReference type="EMBL" id="SPP64407.1"/>
    </source>
</evidence>
<proteinExistence type="predicted"/>
<dbReference type="EMBL" id="OUNR01000012">
    <property type="protein sequence ID" value="SPP64407.1"/>
    <property type="molecule type" value="Genomic_DNA"/>
</dbReference>